<feature type="transmembrane region" description="Helical" evidence="1">
    <location>
        <begin position="48"/>
        <end position="68"/>
    </location>
</feature>
<dbReference type="AlphaFoldDB" id="A0A0M0KNI3"/>
<proteinExistence type="predicted"/>
<accession>A0A0M0KNI3</accession>
<evidence type="ECO:0008006" key="3">
    <source>
        <dbReference type="Google" id="ProtNLM"/>
    </source>
</evidence>
<keyword evidence="1" id="KW-0812">Transmembrane</keyword>
<sequence>MTYIISYGIHVLVALVFFILIPLPYLIKGSLLDREESFQKLLSIYQPILLVAHGALVVSVVSGLLMVADWTSLWVWGVIVLWIAIGAWLGLTAKGIRLLKDNQESSEERAVLVTNLKKHSLFLMVAIIAMFALKIFRYF</sequence>
<evidence type="ECO:0000313" key="2">
    <source>
        <dbReference type="EMBL" id="KOO40167.1"/>
    </source>
</evidence>
<protein>
    <recommendedName>
        <fullName evidence="3">DUF2269 family protein</fullName>
    </recommendedName>
</protein>
<evidence type="ECO:0000256" key="1">
    <source>
        <dbReference type="SAM" id="Phobius"/>
    </source>
</evidence>
<keyword evidence="1" id="KW-1133">Transmembrane helix</keyword>
<accession>A0A4Y7WTF3</accession>
<dbReference type="EMBL" id="LILD01000001">
    <property type="protein sequence ID" value="KOO40167.1"/>
    <property type="molecule type" value="Genomic_DNA"/>
</dbReference>
<reference evidence="2" key="1">
    <citation type="submission" date="2015-08" db="EMBL/GenBank/DDBJ databases">
        <title>Complete DNA Sequence of Pseudomonas syringae pv. actinidiae, the Causal Agent of Kiwifruit Canker Disease.</title>
        <authorList>
            <person name="Rikkerink E.H.A."/>
            <person name="Fineran P.C."/>
        </authorList>
    </citation>
    <scope>NUCLEOTIDE SEQUENCE</scope>
    <source>
        <strain evidence="2">DSM 13666</strain>
    </source>
</reference>
<gene>
    <name evidence="2" type="ORF">AMD02_08255</name>
</gene>
<name>A0A0M0KNI3_ALKHA</name>
<feature type="transmembrane region" description="Helical" evidence="1">
    <location>
        <begin position="6"/>
        <end position="27"/>
    </location>
</feature>
<comment type="caution">
    <text evidence="2">The sequence shown here is derived from an EMBL/GenBank/DDBJ whole genome shotgun (WGS) entry which is preliminary data.</text>
</comment>
<dbReference type="PATRIC" id="fig|136160.3.peg.1984"/>
<organism evidence="2">
    <name type="scientific">Halalkalibacterium halodurans</name>
    <name type="common">Bacillus halodurans</name>
    <dbReference type="NCBI Taxonomy" id="86665"/>
    <lineage>
        <taxon>Bacteria</taxon>
        <taxon>Bacillati</taxon>
        <taxon>Bacillota</taxon>
        <taxon>Bacilli</taxon>
        <taxon>Bacillales</taxon>
        <taxon>Bacillaceae</taxon>
        <taxon>Halalkalibacterium (ex Joshi et al. 2022)</taxon>
    </lineage>
</organism>
<feature type="transmembrane region" description="Helical" evidence="1">
    <location>
        <begin position="74"/>
        <end position="99"/>
    </location>
</feature>
<feature type="transmembrane region" description="Helical" evidence="1">
    <location>
        <begin position="120"/>
        <end position="138"/>
    </location>
</feature>
<keyword evidence="1" id="KW-0472">Membrane</keyword>